<organism evidence="1 2">
    <name type="scientific">Cylicocyclus nassatus</name>
    <name type="common">Nematode worm</name>
    <dbReference type="NCBI Taxonomy" id="53992"/>
    <lineage>
        <taxon>Eukaryota</taxon>
        <taxon>Metazoa</taxon>
        <taxon>Ecdysozoa</taxon>
        <taxon>Nematoda</taxon>
        <taxon>Chromadorea</taxon>
        <taxon>Rhabditida</taxon>
        <taxon>Rhabditina</taxon>
        <taxon>Rhabditomorpha</taxon>
        <taxon>Strongyloidea</taxon>
        <taxon>Strongylidae</taxon>
        <taxon>Cylicocyclus</taxon>
    </lineage>
</organism>
<gene>
    <name evidence="1" type="ORF">CYNAS_LOCUS22273</name>
</gene>
<comment type="caution">
    <text evidence="1">The sequence shown here is derived from an EMBL/GenBank/DDBJ whole genome shotgun (WGS) entry which is preliminary data.</text>
</comment>
<proteinExistence type="predicted"/>
<reference evidence="1" key="1">
    <citation type="submission" date="2023-07" db="EMBL/GenBank/DDBJ databases">
        <authorList>
            <consortium name="CYATHOMIX"/>
        </authorList>
    </citation>
    <scope>NUCLEOTIDE SEQUENCE</scope>
    <source>
        <strain evidence="1">N/A</strain>
    </source>
</reference>
<keyword evidence="2" id="KW-1185">Reference proteome</keyword>
<name>A0AA36HHG9_CYLNA</name>
<dbReference type="AlphaFoldDB" id="A0AA36HHG9"/>
<protein>
    <submittedName>
        <fullName evidence="1">Uncharacterized protein</fullName>
    </submittedName>
</protein>
<evidence type="ECO:0000313" key="1">
    <source>
        <dbReference type="EMBL" id="CAJ0610290.1"/>
    </source>
</evidence>
<sequence>MVLANAAALQDMLSTMEAMQELMDIEESQPRRSYVREEHVPFLESRFRNFDSYITTHNPENFAHFTRLFPSEFQDLFERLGPHLQHEPFHAAPISGQRRLFVYLSAECPLIRFVGHGYAYGALAEELNIGKQTVSVTTMR</sequence>
<evidence type="ECO:0000313" key="2">
    <source>
        <dbReference type="Proteomes" id="UP001176961"/>
    </source>
</evidence>
<dbReference type="EMBL" id="CATQJL010000326">
    <property type="protein sequence ID" value="CAJ0610290.1"/>
    <property type="molecule type" value="Genomic_DNA"/>
</dbReference>
<dbReference type="Proteomes" id="UP001176961">
    <property type="component" value="Unassembled WGS sequence"/>
</dbReference>
<accession>A0AA36HHG9</accession>